<keyword evidence="2" id="KW-0812">Transmembrane</keyword>
<comment type="caution">
    <text evidence="3">The sequence shown here is derived from an EMBL/GenBank/DDBJ whole genome shotgun (WGS) entry which is preliminary data.</text>
</comment>
<organism evidence="3 5">
    <name type="scientific">Didymodactylos carnosus</name>
    <dbReference type="NCBI Taxonomy" id="1234261"/>
    <lineage>
        <taxon>Eukaryota</taxon>
        <taxon>Metazoa</taxon>
        <taxon>Spiralia</taxon>
        <taxon>Gnathifera</taxon>
        <taxon>Rotifera</taxon>
        <taxon>Eurotatoria</taxon>
        <taxon>Bdelloidea</taxon>
        <taxon>Philodinida</taxon>
        <taxon>Philodinidae</taxon>
        <taxon>Didymodactylos</taxon>
    </lineage>
</organism>
<accession>A0A814ZSY3</accession>
<feature type="region of interest" description="Disordered" evidence="1">
    <location>
        <begin position="58"/>
        <end position="111"/>
    </location>
</feature>
<dbReference type="EMBL" id="CAJOBC010012618">
    <property type="protein sequence ID" value="CAF4012600.1"/>
    <property type="molecule type" value="Genomic_DNA"/>
</dbReference>
<reference evidence="3" key="1">
    <citation type="submission" date="2021-02" db="EMBL/GenBank/DDBJ databases">
        <authorList>
            <person name="Nowell W R."/>
        </authorList>
    </citation>
    <scope>NUCLEOTIDE SEQUENCE</scope>
</reference>
<dbReference type="EMBL" id="CAJNOQ010010234">
    <property type="protein sequence ID" value="CAF1246415.1"/>
    <property type="molecule type" value="Genomic_DNA"/>
</dbReference>
<evidence type="ECO:0000313" key="5">
    <source>
        <dbReference type="Proteomes" id="UP000663829"/>
    </source>
</evidence>
<name>A0A814ZSY3_9BILA</name>
<feature type="compositionally biased region" description="Acidic residues" evidence="1">
    <location>
        <begin position="100"/>
        <end position="110"/>
    </location>
</feature>
<keyword evidence="2" id="KW-1133">Transmembrane helix</keyword>
<dbReference type="Proteomes" id="UP000681722">
    <property type="component" value="Unassembled WGS sequence"/>
</dbReference>
<dbReference type="AlphaFoldDB" id="A0A814ZSY3"/>
<feature type="transmembrane region" description="Helical" evidence="2">
    <location>
        <begin position="6"/>
        <end position="25"/>
    </location>
</feature>
<keyword evidence="2" id="KW-0472">Membrane</keyword>
<evidence type="ECO:0000256" key="1">
    <source>
        <dbReference type="SAM" id="MobiDB-lite"/>
    </source>
</evidence>
<feature type="compositionally biased region" description="Polar residues" evidence="1">
    <location>
        <begin position="71"/>
        <end position="86"/>
    </location>
</feature>
<evidence type="ECO:0000313" key="4">
    <source>
        <dbReference type="EMBL" id="CAF4012600.1"/>
    </source>
</evidence>
<gene>
    <name evidence="3" type="ORF">GPM918_LOCUS25912</name>
    <name evidence="4" type="ORF">SRO942_LOCUS25977</name>
</gene>
<protein>
    <submittedName>
        <fullName evidence="3">Uncharacterized protein</fullName>
    </submittedName>
</protein>
<sequence>MNSTAYGPFLFLIIIISICSLSNAWSSYDKRKRRDDSETCLEEYRELRVRSSQDYLNDFVDDSDEDDDSDQANFISKKSNYSNPSDDVSHSLEPINNDSGQEDDDDDENDPMVRESVCEAAMDNYGSIIGAPYRWRRRRSSSSPLPINAYSLAKYCPGGQEIKEMSEENENNCDIKKRQLIKKRHVRRSFRRAIRGVKRHDVKRHLLKKKEISKRKALRFMKKRFFSR</sequence>
<evidence type="ECO:0000256" key="2">
    <source>
        <dbReference type="SAM" id="Phobius"/>
    </source>
</evidence>
<evidence type="ECO:0000313" key="3">
    <source>
        <dbReference type="EMBL" id="CAF1246415.1"/>
    </source>
</evidence>
<dbReference type="Proteomes" id="UP000663829">
    <property type="component" value="Unassembled WGS sequence"/>
</dbReference>
<feature type="compositionally biased region" description="Acidic residues" evidence="1">
    <location>
        <begin position="59"/>
        <end position="70"/>
    </location>
</feature>
<keyword evidence="5" id="KW-1185">Reference proteome</keyword>
<proteinExistence type="predicted"/>